<feature type="region of interest" description="Disordered" evidence="2">
    <location>
        <begin position="1"/>
        <end position="22"/>
    </location>
</feature>
<dbReference type="Proteomes" id="UP000054350">
    <property type="component" value="Unassembled WGS sequence"/>
</dbReference>
<feature type="domain" description="Yeast cell wall synthesis Kre9/Knh1-like N-terminal" evidence="4">
    <location>
        <begin position="26"/>
        <end position="104"/>
    </location>
</feature>
<feature type="compositionally biased region" description="Polar residues" evidence="2">
    <location>
        <begin position="164"/>
        <end position="177"/>
    </location>
</feature>
<protein>
    <recommendedName>
        <fullName evidence="4">Yeast cell wall synthesis Kre9/Knh1-like N-terminal domain-containing protein</fullName>
    </recommendedName>
</protein>
<evidence type="ECO:0000256" key="2">
    <source>
        <dbReference type="SAM" id="MobiDB-lite"/>
    </source>
</evidence>
<name>A0A0L0RUY8_ALLM3</name>
<accession>A0A0L0RUY8</accession>
<reference evidence="6" key="2">
    <citation type="submission" date="2009-11" db="EMBL/GenBank/DDBJ databases">
        <title>The Genome Sequence of Allomyces macrogynus strain ATCC 38327.</title>
        <authorList>
            <consortium name="The Broad Institute Genome Sequencing Platform"/>
            <person name="Russ C."/>
            <person name="Cuomo C."/>
            <person name="Shea T."/>
            <person name="Young S.K."/>
            <person name="Zeng Q."/>
            <person name="Koehrsen M."/>
            <person name="Haas B."/>
            <person name="Borodovsky M."/>
            <person name="Guigo R."/>
            <person name="Alvarado L."/>
            <person name="Berlin A."/>
            <person name="Borenstein D."/>
            <person name="Chen Z."/>
            <person name="Engels R."/>
            <person name="Freedman E."/>
            <person name="Gellesch M."/>
            <person name="Goldberg J."/>
            <person name="Griggs A."/>
            <person name="Gujja S."/>
            <person name="Heiman D."/>
            <person name="Hepburn T."/>
            <person name="Howarth C."/>
            <person name="Jen D."/>
            <person name="Larson L."/>
            <person name="Lewis B."/>
            <person name="Mehta T."/>
            <person name="Park D."/>
            <person name="Pearson M."/>
            <person name="Roberts A."/>
            <person name="Saif S."/>
            <person name="Shenoy N."/>
            <person name="Sisk P."/>
            <person name="Stolte C."/>
            <person name="Sykes S."/>
            <person name="Walk T."/>
            <person name="White J."/>
            <person name="Yandava C."/>
            <person name="Burger G."/>
            <person name="Gray M.W."/>
            <person name="Holland P.W.H."/>
            <person name="King N."/>
            <person name="Lang F.B.F."/>
            <person name="Roger A.J."/>
            <person name="Ruiz-Trillo I."/>
            <person name="Lander E."/>
            <person name="Nusbaum C."/>
        </authorList>
    </citation>
    <scope>NUCLEOTIDE SEQUENCE [LARGE SCALE GENOMIC DNA]</scope>
    <source>
        <strain evidence="6">ATCC 38327</strain>
    </source>
</reference>
<keyword evidence="3" id="KW-0472">Membrane</keyword>
<evidence type="ECO:0000256" key="3">
    <source>
        <dbReference type="SAM" id="Phobius"/>
    </source>
</evidence>
<dbReference type="EMBL" id="GG745328">
    <property type="protein sequence ID" value="KNE54242.1"/>
    <property type="molecule type" value="Genomic_DNA"/>
</dbReference>
<dbReference type="OrthoDB" id="5598925at2759"/>
<evidence type="ECO:0000256" key="1">
    <source>
        <dbReference type="ARBA" id="ARBA00022729"/>
    </source>
</evidence>
<dbReference type="Pfam" id="PF10342">
    <property type="entry name" value="Kre9_KNH"/>
    <property type="match status" value="1"/>
</dbReference>
<dbReference type="AlphaFoldDB" id="A0A0L0RUY8"/>
<evidence type="ECO:0000313" key="6">
    <source>
        <dbReference type="Proteomes" id="UP000054350"/>
    </source>
</evidence>
<sequence>MSSPALPTGNPSEFVNNPLGTETAPTVAAGQAATLTWNPLWPSFNVVQYVDLWVCNQNAFPSSCSPIAQAVPNNKGNVVWNVPKDFGANDKNANWAIVVAANGDTVSDFMRRSTPTFPIRVDPASGSSKDGTKPSPAPASTTVTLSPAPTSSATAVATKSASANPSGTTSGIDSPTTVVGGRADTASDNKTSGFPWWAGLLIALAILGIAAVLFIARRRRSRTVDKDLTTTAPTSPTSAAPAPPLIPMSQAPPPPPPPTPAPPMTRGDAVSGRPFERWHSSSAPMLSDASAAATQRSQPLPRTPTYACGRSASCRRQLTRHPRSA</sequence>
<proteinExistence type="predicted"/>
<keyword evidence="1" id="KW-0732">Signal</keyword>
<feature type="region of interest" description="Disordered" evidence="2">
    <location>
        <begin position="226"/>
        <end position="325"/>
    </location>
</feature>
<evidence type="ECO:0000313" key="5">
    <source>
        <dbReference type="EMBL" id="KNE54242.1"/>
    </source>
</evidence>
<feature type="compositionally biased region" description="Low complexity" evidence="2">
    <location>
        <begin position="229"/>
        <end position="240"/>
    </location>
</feature>
<feature type="compositionally biased region" description="Pro residues" evidence="2">
    <location>
        <begin position="241"/>
        <end position="263"/>
    </location>
</feature>
<keyword evidence="3" id="KW-1133">Transmembrane helix</keyword>
<dbReference type="InterPro" id="IPR018466">
    <property type="entry name" value="Kre9/Knh1-like_N"/>
</dbReference>
<feature type="compositionally biased region" description="Low complexity" evidence="2">
    <location>
        <begin position="138"/>
        <end position="163"/>
    </location>
</feature>
<organism evidence="5 6">
    <name type="scientific">Allomyces macrogynus (strain ATCC 38327)</name>
    <name type="common">Allomyces javanicus var. macrogynus</name>
    <dbReference type="NCBI Taxonomy" id="578462"/>
    <lineage>
        <taxon>Eukaryota</taxon>
        <taxon>Fungi</taxon>
        <taxon>Fungi incertae sedis</taxon>
        <taxon>Blastocladiomycota</taxon>
        <taxon>Blastocladiomycetes</taxon>
        <taxon>Blastocladiales</taxon>
        <taxon>Blastocladiaceae</taxon>
        <taxon>Allomyces</taxon>
    </lineage>
</organism>
<feature type="transmembrane region" description="Helical" evidence="3">
    <location>
        <begin position="194"/>
        <end position="216"/>
    </location>
</feature>
<gene>
    <name evidence="5" type="ORF">AMAG_00232</name>
</gene>
<keyword evidence="3" id="KW-0812">Transmembrane</keyword>
<feature type="region of interest" description="Disordered" evidence="2">
    <location>
        <begin position="117"/>
        <end position="190"/>
    </location>
</feature>
<dbReference type="VEuPathDB" id="FungiDB:AMAG_00232"/>
<keyword evidence="6" id="KW-1185">Reference proteome</keyword>
<evidence type="ECO:0000259" key="4">
    <source>
        <dbReference type="Pfam" id="PF10342"/>
    </source>
</evidence>
<reference evidence="5 6" key="1">
    <citation type="submission" date="2009-11" db="EMBL/GenBank/DDBJ databases">
        <title>Annotation of Allomyces macrogynus ATCC 38327.</title>
        <authorList>
            <consortium name="The Broad Institute Genome Sequencing Platform"/>
            <person name="Russ C."/>
            <person name="Cuomo C."/>
            <person name="Burger G."/>
            <person name="Gray M.W."/>
            <person name="Holland P.W.H."/>
            <person name="King N."/>
            <person name="Lang F.B.F."/>
            <person name="Roger A.J."/>
            <person name="Ruiz-Trillo I."/>
            <person name="Young S.K."/>
            <person name="Zeng Q."/>
            <person name="Gargeya S."/>
            <person name="Fitzgerald M."/>
            <person name="Haas B."/>
            <person name="Abouelleil A."/>
            <person name="Alvarado L."/>
            <person name="Arachchi H.M."/>
            <person name="Berlin A."/>
            <person name="Chapman S.B."/>
            <person name="Gearin G."/>
            <person name="Goldberg J."/>
            <person name="Griggs A."/>
            <person name="Gujja S."/>
            <person name="Hansen M."/>
            <person name="Heiman D."/>
            <person name="Howarth C."/>
            <person name="Larimer J."/>
            <person name="Lui A."/>
            <person name="MacDonald P.J.P."/>
            <person name="McCowen C."/>
            <person name="Montmayeur A."/>
            <person name="Murphy C."/>
            <person name="Neiman D."/>
            <person name="Pearson M."/>
            <person name="Priest M."/>
            <person name="Roberts A."/>
            <person name="Saif S."/>
            <person name="Shea T."/>
            <person name="Sisk P."/>
            <person name="Stolte C."/>
            <person name="Sykes S."/>
            <person name="Wortman J."/>
            <person name="Nusbaum C."/>
            <person name="Birren B."/>
        </authorList>
    </citation>
    <scope>NUCLEOTIDE SEQUENCE [LARGE SCALE GENOMIC DNA]</scope>
    <source>
        <strain evidence="5 6">ATCC 38327</strain>
    </source>
</reference>